<protein>
    <submittedName>
        <fullName evidence="1">Uncharacterized protein</fullName>
    </submittedName>
</protein>
<organism evidence="1 2">
    <name type="scientific">Desmophyllum pertusum</name>
    <dbReference type="NCBI Taxonomy" id="174260"/>
    <lineage>
        <taxon>Eukaryota</taxon>
        <taxon>Metazoa</taxon>
        <taxon>Cnidaria</taxon>
        <taxon>Anthozoa</taxon>
        <taxon>Hexacorallia</taxon>
        <taxon>Scleractinia</taxon>
        <taxon>Caryophylliina</taxon>
        <taxon>Caryophylliidae</taxon>
        <taxon>Desmophyllum</taxon>
    </lineage>
</organism>
<dbReference type="AlphaFoldDB" id="A0A9X0D394"/>
<accession>A0A9X0D394</accession>
<proteinExistence type="predicted"/>
<sequence>MLREHHIRVGLEPILVLTLPLSKSGECGVIYDISEAFPGFCCISARFIWKSILLQGFKEALYQLRVVSVVDIYAGFPLLRRLQNSLRSGSCGWDGFCSASASCEDQSQLVPILGLGNSVRVPSRYSVL</sequence>
<dbReference type="Proteomes" id="UP001163046">
    <property type="component" value="Unassembled WGS sequence"/>
</dbReference>
<comment type="caution">
    <text evidence="1">The sequence shown here is derived from an EMBL/GenBank/DDBJ whole genome shotgun (WGS) entry which is preliminary data.</text>
</comment>
<gene>
    <name evidence="1" type="ORF">OS493_023427</name>
</gene>
<name>A0A9X0D394_9CNID</name>
<evidence type="ECO:0000313" key="1">
    <source>
        <dbReference type="EMBL" id="KAJ7384103.1"/>
    </source>
</evidence>
<dbReference type="EMBL" id="MU825890">
    <property type="protein sequence ID" value="KAJ7384103.1"/>
    <property type="molecule type" value="Genomic_DNA"/>
</dbReference>
<keyword evidence="2" id="KW-1185">Reference proteome</keyword>
<reference evidence="1" key="1">
    <citation type="submission" date="2023-01" db="EMBL/GenBank/DDBJ databases">
        <title>Genome assembly of the deep-sea coral Lophelia pertusa.</title>
        <authorList>
            <person name="Herrera S."/>
            <person name="Cordes E."/>
        </authorList>
    </citation>
    <scope>NUCLEOTIDE SEQUENCE</scope>
    <source>
        <strain evidence="1">USNM1676648</strain>
        <tissue evidence="1">Polyp</tissue>
    </source>
</reference>
<evidence type="ECO:0000313" key="2">
    <source>
        <dbReference type="Proteomes" id="UP001163046"/>
    </source>
</evidence>